<dbReference type="Proteomes" id="UP001153737">
    <property type="component" value="Chromosome 8"/>
</dbReference>
<proteinExistence type="predicted"/>
<dbReference type="OrthoDB" id="8195099at2759"/>
<keyword evidence="2" id="KW-1185">Reference proteome</keyword>
<dbReference type="GO" id="GO:0003676">
    <property type="term" value="F:nucleic acid binding"/>
    <property type="evidence" value="ECO:0007669"/>
    <property type="project" value="InterPro"/>
</dbReference>
<gene>
    <name evidence="1" type="ORF">PHAECO_LOCUS12251</name>
</gene>
<feature type="non-terminal residue" evidence="1">
    <location>
        <position position="163"/>
    </location>
</feature>
<dbReference type="PANTHER" id="PTHR47326">
    <property type="entry name" value="TRANSPOSABLE ELEMENT TC3 TRANSPOSASE-LIKE PROTEIN"/>
    <property type="match status" value="1"/>
</dbReference>
<dbReference type="InterPro" id="IPR036397">
    <property type="entry name" value="RNaseH_sf"/>
</dbReference>
<evidence type="ECO:0000313" key="1">
    <source>
        <dbReference type="EMBL" id="CAG9824599.1"/>
    </source>
</evidence>
<organism evidence="1 2">
    <name type="scientific">Phaedon cochleariae</name>
    <name type="common">Mustard beetle</name>
    <dbReference type="NCBI Taxonomy" id="80249"/>
    <lineage>
        <taxon>Eukaryota</taxon>
        <taxon>Metazoa</taxon>
        <taxon>Ecdysozoa</taxon>
        <taxon>Arthropoda</taxon>
        <taxon>Hexapoda</taxon>
        <taxon>Insecta</taxon>
        <taxon>Pterygota</taxon>
        <taxon>Neoptera</taxon>
        <taxon>Endopterygota</taxon>
        <taxon>Coleoptera</taxon>
        <taxon>Polyphaga</taxon>
        <taxon>Cucujiformia</taxon>
        <taxon>Chrysomeloidea</taxon>
        <taxon>Chrysomelidae</taxon>
        <taxon>Chrysomelinae</taxon>
        <taxon>Chrysomelini</taxon>
        <taxon>Phaedon</taxon>
    </lineage>
</organism>
<reference evidence="1" key="1">
    <citation type="submission" date="2022-01" db="EMBL/GenBank/DDBJ databases">
        <authorList>
            <person name="King R."/>
        </authorList>
    </citation>
    <scope>NUCLEOTIDE SEQUENCE</scope>
</reference>
<dbReference type="Gene3D" id="3.30.420.10">
    <property type="entry name" value="Ribonuclease H-like superfamily/Ribonuclease H"/>
    <property type="match status" value="1"/>
</dbReference>
<dbReference type="EMBL" id="OU896714">
    <property type="protein sequence ID" value="CAG9824599.1"/>
    <property type="molecule type" value="Genomic_DNA"/>
</dbReference>
<sequence>MNGFVNKQNFRIWDEHNPQEVYQLAMHPQRVTVWCGFWSGGVIGPYFFENDIGEAITVNGERYRSMINKLFWPELNDMDVDDMWFQQDGATCHTANDTMGILHKRFEGRVISRRGDVNWPPRSCDLTPLYFLLSMLISRNRPMPRIYAAESLKIGPLGSVSPF</sequence>
<protein>
    <recommendedName>
        <fullName evidence="3">Transposase</fullName>
    </recommendedName>
</protein>
<evidence type="ECO:0000313" key="2">
    <source>
        <dbReference type="Proteomes" id="UP001153737"/>
    </source>
</evidence>
<reference evidence="1" key="2">
    <citation type="submission" date="2022-10" db="EMBL/GenBank/DDBJ databases">
        <authorList>
            <consortium name="ENA_rothamsted_submissions"/>
            <consortium name="culmorum"/>
            <person name="King R."/>
        </authorList>
    </citation>
    <scope>NUCLEOTIDE SEQUENCE</scope>
</reference>
<accession>A0A9N9SLV4</accession>
<evidence type="ECO:0008006" key="3">
    <source>
        <dbReference type="Google" id="ProtNLM"/>
    </source>
</evidence>
<dbReference type="AlphaFoldDB" id="A0A9N9SLV4"/>
<name>A0A9N9SLV4_PHACE</name>
<dbReference type="PANTHER" id="PTHR47326:SF1">
    <property type="entry name" value="HTH PSQ-TYPE DOMAIN-CONTAINING PROTEIN"/>
    <property type="match status" value="1"/>
</dbReference>